<dbReference type="Pfam" id="PF01420">
    <property type="entry name" value="Methylase_S"/>
    <property type="match status" value="2"/>
</dbReference>
<keyword evidence="5" id="KW-0255">Endonuclease</keyword>
<dbReference type="GO" id="GO:0004519">
    <property type="term" value="F:endonuclease activity"/>
    <property type="evidence" value="ECO:0007669"/>
    <property type="project" value="UniProtKB-KW"/>
</dbReference>
<name>A0ABU8I6T2_9SPHI</name>
<dbReference type="PANTHER" id="PTHR43140">
    <property type="entry name" value="TYPE-1 RESTRICTION ENZYME ECOKI SPECIFICITY PROTEIN"/>
    <property type="match status" value="1"/>
</dbReference>
<evidence type="ECO:0000256" key="3">
    <source>
        <dbReference type="ARBA" id="ARBA00023125"/>
    </source>
</evidence>
<feature type="domain" description="Type I restriction modification DNA specificity" evidence="4">
    <location>
        <begin position="299"/>
        <end position="476"/>
    </location>
</feature>
<dbReference type="SUPFAM" id="SSF116734">
    <property type="entry name" value="DNA methylase specificity domain"/>
    <property type="match status" value="2"/>
</dbReference>
<dbReference type="InterPro" id="IPR051212">
    <property type="entry name" value="Type-I_RE_S_subunit"/>
</dbReference>
<dbReference type="GO" id="GO:0016787">
    <property type="term" value="F:hydrolase activity"/>
    <property type="evidence" value="ECO:0007669"/>
    <property type="project" value="UniProtKB-KW"/>
</dbReference>
<keyword evidence="5" id="KW-0378">Hydrolase</keyword>
<dbReference type="Gene3D" id="3.90.220.20">
    <property type="entry name" value="DNA methylase specificity domains"/>
    <property type="match status" value="2"/>
</dbReference>
<dbReference type="PANTHER" id="PTHR43140:SF1">
    <property type="entry name" value="TYPE I RESTRICTION ENZYME ECOKI SPECIFICITY SUBUNIT"/>
    <property type="match status" value="1"/>
</dbReference>
<dbReference type="RefSeq" id="WP_336557611.1">
    <property type="nucleotide sequence ID" value="NZ_JAYLLN010000016.1"/>
</dbReference>
<evidence type="ECO:0000256" key="1">
    <source>
        <dbReference type="ARBA" id="ARBA00010923"/>
    </source>
</evidence>
<gene>
    <name evidence="5" type="ORF">VJ786_08295</name>
</gene>
<keyword evidence="2" id="KW-0680">Restriction system</keyword>
<proteinExistence type="inferred from homology"/>
<keyword evidence="3" id="KW-0238">DNA-binding</keyword>
<comment type="caution">
    <text evidence="5">The sequence shown here is derived from an EMBL/GenBank/DDBJ whole genome shotgun (WGS) entry which is preliminary data.</text>
</comment>
<feature type="domain" description="Type I restriction modification DNA specificity" evidence="4">
    <location>
        <begin position="59"/>
        <end position="189"/>
    </location>
</feature>
<dbReference type="Proteomes" id="UP001363035">
    <property type="component" value="Unassembled WGS sequence"/>
</dbReference>
<evidence type="ECO:0000313" key="6">
    <source>
        <dbReference type="Proteomes" id="UP001363035"/>
    </source>
</evidence>
<dbReference type="EC" id="3.1.21.-" evidence="5"/>
<keyword evidence="5" id="KW-0540">Nuclease</keyword>
<dbReference type="InterPro" id="IPR000055">
    <property type="entry name" value="Restrct_endonuc_typeI_TRD"/>
</dbReference>
<sequence length="695" mass="80052">MSLKFKFVPLTFLKDEVQIKHQIRNTIILRYLFDKYNATTKLKHLISGTQYGYNASALKSGNNKFLRISDITDGKVNWNDVPYCDCTDEKTYLLHNNDLLIARTGGTTGKSFLISNPPKNAIYAGYLIRIQANNENNPEFINLFLNSYIYWSQIVSLNKGEFRPSVNAEKLKSLIVPKVNTNIQNDVVRISIGEKVKGYEDLFLAIDNALSDYDKTKEISSQIEIQKKYYENIKQAILQEAIQGKLTKNWRVENPNVEPASELLKRIKAEKAKLIKEKKIKKEKELAPISKEETPFEIPENWVWVRLGEIAKYVQRGKSPKYVDYSSVPVISQKCVQWNKFEFHKARFIDEQTLDKYEEERFLRNGDLLWNSTGDGTVGRLIEFVNETNYDKIVADSHVAVIRFMPSITSSYILFHLSSKLIQDNLIVSGSTKQTELSRSTVLNTMIPLPPLCEQQAIVEKVKSLMVKYMALEQEIAQSEQYANMLMQAVLKEAFESKMAAVESVQMDRSIQLALMQMMFKQNLGINYGEVIMQKTAYNLDHLYHKESSFFPYSYQSSNHGAFSVQLRLELESNPYLTTQSTEKGKVLCLEPKQKTTVLDAFSNPVYKDYIQSLTQLLEIYSLPIIGKKSNQIELFNTVLKIMNDLGTDKIDEIYASMENWEIEQKGYKTKAEKFSKIDTEKILDLVVKLRKQLV</sequence>
<dbReference type="EMBL" id="JAYLLN010000016">
    <property type="protein sequence ID" value="MEI5984900.1"/>
    <property type="molecule type" value="Genomic_DNA"/>
</dbReference>
<organism evidence="5 6">
    <name type="scientific">Sphingobacterium tenebrionis</name>
    <dbReference type="NCBI Taxonomy" id="3111775"/>
    <lineage>
        <taxon>Bacteria</taxon>
        <taxon>Pseudomonadati</taxon>
        <taxon>Bacteroidota</taxon>
        <taxon>Sphingobacteriia</taxon>
        <taxon>Sphingobacteriales</taxon>
        <taxon>Sphingobacteriaceae</taxon>
        <taxon>Sphingobacterium</taxon>
    </lineage>
</organism>
<protein>
    <submittedName>
        <fullName evidence="5">Restriction endonuclease subunit S</fullName>
        <ecNumber evidence="5">3.1.21.-</ecNumber>
    </submittedName>
</protein>
<reference evidence="5 6" key="1">
    <citation type="submission" date="2024-01" db="EMBL/GenBank/DDBJ databases">
        <title>Sphingobacterium tenebrionis sp. nov., a novel endophyte isolated from tenebrio molitor intestines.</title>
        <authorList>
            <person name="Zhang C."/>
        </authorList>
    </citation>
    <scope>NUCLEOTIDE SEQUENCE [LARGE SCALE GENOMIC DNA]</scope>
    <source>
        <strain evidence="5 6">PU5-4</strain>
    </source>
</reference>
<comment type="similarity">
    <text evidence="1">Belongs to the type-I restriction system S methylase family.</text>
</comment>
<dbReference type="CDD" id="cd17521">
    <property type="entry name" value="RMtype1_S_Sau13435ORF2165P_TRD2-CR2_like"/>
    <property type="match status" value="1"/>
</dbReference>
<evidence type="ECO:0000256" key="2">
    <source>
        <dbReference type="ARBA" id="ARBA00022747"/>
    </source>
</evidence>
<dbReference type="InterPro" id="IPR044946">
    <property type="entry name" value="Restrct_endonuc_typeI_TRD_sf"/>
</dbReference>
<accession>A0ABU8I6T2</accession>
<evidence type="ECO:0000313" key="5">
    <source>
        <dbReference type="EMBL" id="MEI5984900.1"/>
    </source>
</evidence>
<keyword evidence="6" id="KW-1185">Reference proteome</keyword>
<evidence type="ECO:0000259" key="4">
    <source>
        <dbReference type="Pfam" id="PF01420"/>
    </source>
</evidence>